<sequence>MRLSHLAPLCVLLCLTTPSAKAVKYFWQLSDVHVDGDYTATADPKAWCHSDTTGAAREEWFGQIGCGLPWRTVESAVDFMKRHIGSPEAILWTGDTAPHWPYTDWSEVFPKLRRVSSMLRNAFPDAQILPAIGNHDAYPSDQFPDDNGTYYQEYLERSGWGELLPEEARRTFRRGGFYAVDVGEYRVIVLNTALYYTRNKKVSEAGDDPTGQIAWLAEELKTRKPTIVTAHLSPGFPHWSIYTPNLYTNYNYKLHKELNRVGTLEQRIANIFGHEHIDTFQNVYRTDLPFEKHTYALNTYFMAPALMPGTLDQRINPSVRLYALLPDKLNDYVQFHFNLDAANKAHRENPTSVDDSKFWNVTYRLRDAYGLPDANTRSMHLLFKEIKEDDSKFRKYWNFNDGLHGDAPACNATCKKQRLCQMSAQVHQQMTDCLNGSGQMVASLVLVAITAAAARVFG</sequence>
<dbReference type="Gene3D" id="3.60.21.10">
    <property type="match status" value="1"/>
</dbReference>
<feature type="domain" description="Calcineurin-like phosphoesterase" evidence="7">
    <location>
        <begin position="26"/>
        <end position="277"/>
    </location>
</feature>
<dbReference type="PANTHER" id="PTHR10340">
    <property type="entry name" value="SPHINGOMYELIN PHOSPHODIESTERASE"/>
    <property type="match status" value="1"/>
</dbReference>
<dbReference type="GO" id="GO:0005615">
    <property type="term" value="C:extracellular space"/>
    <property type="evidence" value="ECO:0007669"/>
    <property type="project" value="TreeGrafter"/>
</dbReference>
<name>A0A6A4V632_AMPAM</name>
<reference evidence="9 10" key="1">
    <citation type="submission" date="2019-07" db="EMBL/GenBank/DDBJ databases">
        <title>Draft genome assembly of a fouling barnacle, Amphibalanus amphitrite (Darwin, 1854): The first reference genome for Thecostraca.</title>
        <authorList>
            <person name="Kim W."/>
        </authorList>
    </citation>
    <scope>NUCLEOTIDE SEQUENCE [LARGE SCALE GENOMIC DNA]</scope>
    <source>
        <strain evidence="9">SNU_AA5</strain>
        <tissue evidence="9">Soma without cirri and trophi</tissue>
    </source>
</reference>
<dbReference type="SUPFAM" id="SSF56300">
    <property type="entry name" value="Metallo-dependent phosphatases"/>
    <property type="match status" value="1"/>
</dbReference>
<comment type="similarity">
    <text evidence="2">Belongs to the acid sphingomyelinase family.</text>
</comment>
<feature type="signal peptide" evidence="6">
    <location>
        <begin position="1"/>
        <end position="22"/>
    </location>
</feature>
<keyword evidence="6" id="KW-0732">Signal</keyword>
<dbReference type="EMBL" id="VIIS01001984">
    <property type="protein sequence ID" value="KAF0290066.1"/>
    <property type="molecule type" value="Genomic_DNA"/>
</dbReference>
<feature type="chain" id="PRO_5025684748" evidence="6">
    <location>
        <begin position="23"/>
        <end position="458"/>
    </location>
</feature>
<comment type="caution">
    <text evidence="9">The sequence shown here is derived from an EMBL/GenBank/DDBJ whole genome shotgun (WGS) entry which is preliminary data.</text>
</comment>
<keyword evidence="5" id="KW-0325">Glycoprotein</keyword>
<dbReference type="PANTHER" id="PTHR10340:SF57">
    <property type="entry name" value="METALLOPHOS DOMAIN-CONTAINING PROTEIN"/>
    <property type="match status" value="1"/>
</dbReference>
<dbReference type="Pfam" id="PF00149">
    <property type="entry name" value="Metallophos"/>
    <property type="match status" value="1"/>
</dbReference>
<keyword evidence="3" id="KW-0964">Secreted</keyword>
<organism evidence="9 10">
    <name type="scientific">Amphibalanus amphitrite</name>
    <name type="common">Striped barnacle</name>
    <name type="synonym">Balanus amphitrite</name>
    <dbReference type="NCBI Taxonomy" id="1232801"/>
    <lineage>
        <taxon>Eukaryota</taxon>
        <taxon>Metazoa</taxon>
        <taxon>Ecdysozoa</taxon>
        <taxon>Arthropoda</taxon>
        <taxon>Crustacea</taxon>
        <taxon>Multicrustacea</taxon>
        <taxon>Cirripedia</taxon>
        <taxon>Thoracica</taxon>
        <taxon>Thoracicalcarea</taxon>
        <taxon>Balanomorpha</taxon>
        <taxon>Balanoidea</taxon>
        <taxon>Balanidae</taxon>
        <taxon>Amphibalaninae</taxon>
        <taxon>Amphibalanus</taxon>
    </lineage>
</organism>
<dbReference type="InterPro" id="IPR029052">
    <property type="entry name" value="Metallo-depent_PP-like"/>
</dbReference>
<feature type="domain" description="Sphingomyelin phosphodiesterase C-terminal" evidence="8">
    <location>
        <begin position="297"/>
        <end position="436"/>
    </location>
</feature>
<keyword evidence="4" id="KW-0378">Hydrolase</keyword>
<evidence type="ECO:0000256" key="4">
    <source>
        <dbReference type="ARBA" id="ARBA00022801"/>
    </source>
</evidence>
<evidence type="ECO:0000313" key="9">
    <source>
        <dbReference type="EMBL" id="KAF0290066.1"/>
    </source>
</evidence>
<protein>
    <submittedName>
        <fullName evidence="9">Acid sphingomyelinase-like phosphodiesterase 3a</fullName>
    </submittedName>
</protein>
<dbReference type="Proteomes" id="UP000440578">
    <property type="component" value="Unassembled WGS sequence"/>
</dbReference>
<evidence type="ECO:0000259" key="8">
    <source>
        <dbReference type="Pfam" id="PF19272"/>
    </source>
</evidence>
<evidence type="ECO:0000259" key="7">
    <source>
        <dbReference type="Pfam" id="PF00149"/>
    </source>
</evidence>
<evidence type="ECO:0000256" key="1">
    <source>
        <dbReference type="ARBA" id="ARBA00004613"/>
    </source>
</evidence>
<comment type="subcellular location">
    <subcellularLocation>
        <location evidence="1">Secreted</location>
    </subcellularLocation>
</comment>
<proteinExistence type="inferred from homology"/>
<dbReference type="GO" id="GO:0008081">
    <property type="term" value="F:phosphoric diester hydrolase activity"/>
    <property type="evidence" value="ECO:0007669"/>
    <property type="project" value="TreeGrafter"/>
</dbReference>
<dbReference type="InterPro" id="IPR045473">
    <property type="entry name" value="ASM_C"/>
</dbReference>
<gene>
    <name evidence="9" type="primary">Smpdl3a</name>
    <name evidence="9" type="ORF">FJT64_011728</name>
</gene>
<evidence type="ECO:0000256" key="5">
    <source>
        <dbReference type="ARBA" id="ARBA00023180"/>
    </source>
</evidence>
<accession>A0A6A4V632</accession>
<evidence type="ECO:0000313" key="10">
    <source>
        <dbReference type="Proteomes" id="UP000440578"/>
    </source>
</evidence>
<dbReference type="Pfam" id="PF19272">
    <property type="entry name" value="ASMase_C"/>
    <property type="match status" value="1"/>
</dbReference>
<dbReference type="OrthoDB" id="6337601at2759"/>
<evidence type="ECO:0000256" key="3">
    <source>
        <dbReference type="ARBA" id="ARBA00022525"/>
    </source>
</evidence>
<keyword evidence="10" id="KW-1185">Reference proteome</keyword>
<evidence type="ECO:0000256" key="2">
    <source>
        <dbReference type="ARBA" id="ARBA00008234"/>
    </source>
</evidence>
<evidence type="ECO:0000256" key="6">
    <source>
        <dbReference type="SAM" id="SignalP"/>
    </source>
</evidence>
<dbReference type="InterPro" id="IPR004843">
    <property type="entry name" value="Calcineurin-like_PHP"/>
</dbReference>
<dbReference type="AlphaFoldDB" id="A0A6A4V632"/>